<evidence type="ECO:0000256" key="1">
    <source>
        <dbReference type="ARBA" id="ARBA00005964"/>
    </source>
</evidence>
<evidence type="ECO:0000313" key="6">
    <source>
        <dbReference type="EMBL" id="CAL8125174.1"/>
    </source>
</evidence>
<dbReference type="Gene3D" id="3.40.50.1820">
    <property type="entry name" value="alpha/beta hydrolase"/>
    <property type="match status" value="1"/>
</dbReference>
<proteinExistence type="inferred from homology"/>
<evidence type="ECO:0000256" key="3">
    <source>
        <dbReference type="SAM" id="MobiDB-lite"/>
    </source>
</evidence>
<name>A0ABP1RB77_9HEXA</name>
<dbReference type="EMBL" id="CAXLJM020000069">
    <property type="protein sequence ID" value="CAL8125174.1"/>
    <property type="molecule type" value="Genomic_DNA"/>
</dbReference>
<dbReference type="InterPro" id="IPR002018">
    <property type="entry name" value="CarbesteraseB"/>
</dbReference>
<dbReference type="SUPFAM" id="SSF53474">
    <property type="entry name" value="alpha/beta-Hydrolases"/>
    <property type="match status" value="1"/>
</dbReference>
<keyword evidence="7" id="KW-1185">Reference proteome</keyword>
<dbReference type="InterPro" id="IPR051093">
    <property type="entry name" value="Neuroligin/BSAL"/>
</dbReference>
<feature type="signal peptide" evidence="4">
    <location>
        <begin position="1"/>
        <end position="26"/>
    </location>
</feature>
<gene>
    <name evidence="6" type="ORF">ODALV1_LOCUS20879</name>
</gene>
<dbReference type="Pfam" id="PF00135">
    <property type="entry name" value="COesterase"/>
    <property type="match status" value="1"/>
</dbReference>
<protein>
    <recommendedName>
        <fullName evidence="5">Carboxylesterase type B domain-containing protein</fullName>
    </recommendedName>
</protein>
<comment type="similarity">
    <text evidence="1">Belongs to the type-B carboxylesterase/lipase family.</text>
</comment>
<dbReference type="InterPro" id="IPR029058">
    <property type="entry name" value="AB_hydrolase_fold"/>
</dbReference>
<evidence type="ECO:0000256" key="2">
    <source>
        <dbReference type="ARBA" id="ARBA00023180"/>
    </source>
</evidence>
<sequence length="745" mass="82778">MRLGVLELIIILVELLSLHKSSLSLATDTNEVADSSEVETFDSIQITGDEEATTNSVQADPQERSFPGVSLDDDGNGERDTEKIGRAELVEIKINVPEFPGENARMYGQRVNYSDPFENKFPVDVFLGVSFAEVAVKSLRYQRPVLKLPVSGFRALRNAEPCPQISAQGTVIGSEDCLKMNIFIPGENGDDPKNKGNKLPVLVWFHGESLERFAKGKFSVLSSGSAEDLQPDVFLQNKILVVTPQYRLGSLGFLSVANEDLNGNMGAFDQLLALEWVQRFIPSFGGDASQITVMGQGSSASTIGLLATSEMARGLFHRLILMSGVPISPISLDTNQKLTFAEIALQNSCPSFPTLQFVRCMQKRQAESIILADQQLTKGRHLGKFRSPSAVIQKEDDGRFLPPLIDKDPATKISLGRFETVPVIIGITSSEMSGFLPSLAGKPQEMLSSTIFSGTSVLKQFIRAILSRSSFGLDADLVAQLVSFEYFAGLNVSERQDQAKDLVEEMLSDYLFYMPALSLAKLWSRFATAHLYVFDYVPTGSGEENENTDNLFSRLKAKRKKRQEDEEEVLPITQAIHGSDLQFLMQGYKGSAQDREVANVMVDFWINFIHKGSPLQSGLEWPQYREDTKEFLFISDSLQVRSGFRRRQEQFWTELIKEVSERSCPRPSKGRANSISQTGGGGSYSYAVGSNPISSSEYQSLYSNVRKVIRQQQRPLIFEDVSPNNISKKFYTFNHGSSVTPIKKK</sequence>
<comment type="caution">
    <text evidence="6">The sequence shown here is derived from an EMBL/GenBank/DDBJ whole genome shotgun (WGS) entry which is preliminary data.</text>
</comment>
<evidence type="ECO:0000313" key="7">
    <source>
        <dbReference type="Proteomes" id="UP001642540"/>
    </source>
</evidence>
<keyword evidence="2" id="KW-0325">Glycoprotein</keyword>
<feature type="domain" description="Carboxylesterase type B" evidence="5">
    <location>
        <begin position="118"/>
        <end position="652"/>
    </location>
</feature>
<dbReference type="PANTHER" id="PTHR43903">
    <property type="entry name" value="NEUROLIGIN"/>
    <property type="match status" value="1"/>
</dbReference>
<dbReference type="Proteomes" id="UP001642540">
    <property type="component" value="Unassembled WGS sequence"/>
</dbReference>
<organism evidence="6 7">
    <name type="scientific">Orchesella dallaii</name>
    <dbReference type="NCBI Taxonomy" id="48710"/>
    <lineage>
        <taxon>Eukaryota</taxon>
        <taxon>Metazoa</taxon>
        <taxon>Ecdysozoa</taxon>
        <taxon>Arthropoda</taxon>
        <taxon>Hexapoda</taxon>
        <taxon>Collembola</taxon>
        <taxon>Entomobryomorpha</taxon>
        <taxon>Entomobryoidea</taxon>
        <taxon>Orchesellidae</taxon>
        <taxon>Orchesellinae</taxon>
        <taxon>Orchesella</taxon>
    </lineage>
</organism>
<reference evidence="6 7" key="1">
    <citation type="submission" date="2024-08" db="EMBL/GenBank/DDBJ databases">
        <authorList>
            <person name="Cucini C."/>
            <person name="Frati F."/>
        </authorList>
    </citation>
    <scope>NUCLEOTIDE SEQUENCE [LARGE SCALE GENOMIC DNA]</scope>
</reference>
<keyword evidence="4" id="KW-0732">Signal</keyword>
<feature type="chain" id="PRO_5045278680" description="Carboxylesterase type B domain-containing protein" evidence="4">
    <location>
        <begin position="27"/>
        <end position="745"/>
    </location>
</feature>
<evidence type="ECO:0000259" key="5">
    <source>
        <dbReference type="Pfam" id="PF00135"/>
    </source>
</evidence>
<accession>A0ABP1RB77</accession>
<evidence type="ECO:0000256" key="4">
    <source>
        <dbReference type="SAM" id="SignalP"/>
    </source>
</evidence>
<feature type="region of interest" description="Disordered" evidence="3">
    <location>
        <begin position="44"/>
        <end position="80"/>
    </location>
</feature>